<reference evidence="1 2" key="1">
    <citation type="submission" date="2013-02" db="EMBL/GenBank/DDBJ databases">
        <title>The Genome Sequence of Acinetobacter sp. NIPH 899.</title>
        <authorList>
            <consortium name="The Broad Institute Genome Sequencing Platform"/>
            <consortium name="The Broad Institute Genome Sequencing Center for Infectious Disease"/>
            <person name="Cerqueira G."/>
            <person name="Feldgarden M."/>
            <person name="Courvalin P."/>
            <person name="Perichon B."/>
            <person name="Grillot-Courvalin C."/>
            <person name="Clermont D."/>
            <person name="Rocha E."/>
            <person name="Yoon E.-J."/>
            <person name="Nemec A."/>
            <person name="Walker B."/>
            <person name="Young S.K."/>
            <person name="Zeng Q."/>
            <person name="Gargeya S."/>
            <person name="Fitzgerald M."/>
            <person name="Haas B."/>
            <person name="Abouelleil A."/>
            <person name="Alvarado L."/>
            <person name="Arachchi H.M."/>
            <person name="Berlin A.M."/>
            <person name="Chapman S.B."/>
            <person name="Dewar J."/>
            <person name="Goldberg J."/>
            <person name="Griggs A."/>
            <person name="Gujja S."/>
            <person name="Hansen M."/>
            <person name="Howarth C."/>
            <person name="Imamovic A."/>
            <person name="Larimer J."/>
            <person name="McCowan C."/>
            <person name="Murphy C."/>
            <person name="Neiman D."/>
            <person name="Pearson M."/>
            <person name="Priest M."/>
            <person name="Roberts A."/>
            <person name="Saif S."/>
            <person name="Shea T."/>
            <person name="Sisk P."/>
            <person name="Sykes S."/>
            <person name="Wortman J."/>
            <person name="Nusbaum C."/>
            <person name="Birren B."/>
        </authorList>
    </citation>
    <scope>NUCLEOTIDE SEQUENCE [LARGE SCALE GENOMIC DNA]</scope>
    <source>
        <strain evidence="1 2">NIPH 899</strain>
    </source>
</reference>
<dbReference type="Proteomes" id="UP000013070">
    <property type="component" value="Unassembled WGS sequence"/>
</dbReference>
<dbReference type="EMBL" id="APPE01000006">
    <property type="protein sequence ID" value="ENV00943.1"/>
    <property type="molecule type" value="Genomic_DNA"/>
</dbReference>
<gene>
    <name evidence="1" type="ORF">F969_00029</name>
</gene>
<accession>N8X094</accession>
<proteinExistence type="predicted"/>
<organism evidence="1 2">
    <name type="scientific">Acinetobacter variabilis</name>
    <dbReference type="NCBI Taxonomy" id="70346"/>
    <lineage>
        <taxon>Bacteria</taxon>
        <taxon>Pseudomonadati</taxon>
        <taxon>Pseudomonadota</taxon>
        <taxon>Gammaproteobacteria</taxon>
        <taxon>Moraxellales</taxon>
        <taxon>Moraxellaceae</taxon>
        <taxon>Acinetobacter</taxon>
    </lineage>
</organism>
<evidence type="ECO:0000313" key="2">
    <source>
        <dbReference type="Proteomes" id="UP000013070"/>
    </source>
</evidence>
<comment type="caution">
    <text evidence="1">The sequence shown here is derived from an EMBL/GenBank/DDBJ whole genome shotgun (WGS) entry which is preliminary data.</text>
</comment>
<dbReference type="PATRIC" id="fig|1217710.3.peg.25"/>
<dbReference type="Pfam" id="PF24175">
    <property type="entry name" value="SU10_adaptor"/>
    <property type="match status" value="1"/>
</dbReference>
<keyword evidence="2" id="KW-1185">Reference proteome</keyword>
<evidence type="ECO:0000313" key="1">
    <source>
        <dbReference type="EMBL" id="ENV00943.1"/>
    </source>
</evidence>
<protein>
    <submittedName>
        <fullName evidence="1">Uncharacterized protein</fullName>
    </submittedName>
</protein>
<dbReference type="InterPro" id="IPR056209">
    <property type="entry name" value="SU10_adaptor"/>
</dbReference>
<dbReference type="HOGENOM" id="CLU_102128_0_0_6"/>
<dbReference type="RefSeq" id="WP_004787880.1">
    <property type="nucleotide sequence ID" value="NZ_KB849413.1"/>
</dbReference>
<sequence>MSQITCQVLIDGVRATQLNDVEKITWSDPLLISALNQALSMLTLVRPDATAKTFQFVCEKGTRQELPSDGLRLLKVVRNLKEDGAMGRAVRLVNISDLDSIAPDWHSQPATDTAKEYMFDERSPKWFYVYPPVNAGVKLDIEYSQQPAQITSLDEMLPVDTVYMQPLQEFILYKLLSGEGGQGQGMQHYNTGMSLLGAKPAVDRFAAPVTETNRATGVGG</sequence>
<name>N8X094_9GAMM</name>
<dbReference type="AlphaFoldDB" id="N8X094"/>
<dbReference type="eggNOG" id="ENOG5032TG1">
    <property type="taxonomic scope" value="Bacteria"/>
</dbReference>